<dbReference type="InterPro" id="IPR011029">
    <property type="entry name" value="DEATH-like_dom_sf"/>
</dbReference>
<dbReference type="GO" id="GO:0005634">
    <property type="term" value="C:nucleus"/>
    <property type="evidence" value="ECO:0007669"/>
    <property type="project" value="UniProtKB-SubCell"/>
</dbReference>
<dbReference type="FunFam" id="1.10.533.10:FF:000016">
    <property type="entry name" value="CASP8 and FADD-like apoptosis regulator"/>
    <property type="match status" value="1"/>
</dbReference>
<dbReference type="InterPro" id="IPR001875">
    <property type="entry name" value="DED_dom"/>
</dbReference>
<keyword evidence="11" id="KW-0865">Zymogen</keyword>
<evidence type="ECO:0000259" key="19">
    <source>
        <dbReference type="PROSITE" id="PS50208"/>
    </source>
</evidence>
<dbReference type="Proteomes" id="UP000261580">
    <property type="component" value="Unassembled WGS sequence"/>
</dbReference>
<dbReference type="GeneTree" id="ENSGT00940000160994"/>
<dbReference type="PROSITE" id="PS01121">
    <property type="entry name" value="CASPASE_HIS"/>
    <property type="match status" value="1"/>
</dbReference>
<dbReference type="SMART" id="SM00115">
    <property type="entry name" value="CASc"/>
    <property type="match status" value="1"/>
</dbReference>
<dbReference type="PROSITE" id="PS01122">
    <property type="entry name" value="CASPASE_CYS"/>
    <property type="match status" value="1"/>
</dbReference>
<evidence type="ECO:0000256" key="2">
    <source>
        <dbReference type="ARBA" id="ARBA00004496"/>
    </source>
</evidence>
<dbReference type="Bgee" id="ENSNBRG00000010757">
    <property type="expression patterns" value="Expressed in blood and 7 other cell types or tissues"/>
</dbReference>
<evidence type="ECO:0000256" key="10">
    <source>
        <dbReference type="ARBA" id="ARBA00022807"/>
    </source>
</evidence>
<evidence type="ECO:0000256" key="9">
    <source>
        <dbReference type="ARBA" id="ARBA00022801"/>
    </source>
</evidence>
<dbReference type="GO" id="GO:0004197">
    <property type="term" value="F:cysteine-type endopeptidase activity"/>
    <property type="evidence" value="ECO:0007669"/>
    <property type="project" value="InterPro"/>
</dbReference>
<dbReference type="GO" id="GO:0006508">
    <property type="term" value="P:proteolysis"/>
    <property type="evidence" value="ECO:0007669"/>
    <property type="project" value="UniProtKB-KW"/>
</dbReference>
<evidence type="ECO:0000256" key="7">
    <source>
        <dbReference type="ARBA" id="ARBA00022703"/>
    </source>
</evidence>
<dbReference type="GO" id="GO:0005737">
    <property type="term" value="C:cytoplasm"/>
    <property type="evidence" value="ECO:0007669"/>
    <property type="project" value="UniProtKB-SubCell"/>
</dbReference>
<protein>
    <recommendedName>
        <fullName evidence="15">Caspase-8</fullName>
        <ecNumber evidence="14">3.4.22.61</ecNumber>
    </recommendedName>
</protein>
<dbReference type="InterPro" id="IPR033139">
    <property type="entry name" value="Caspase_cys_AS"/>
</dbReference>
<dbReference type="GO" id="GO:0051604">
    <property type="term" value="P:protein maturation"/>
    <property type="evidence" value="ECO:0007669"/>
    <property type="project" value="UniProtKB-ARBA"/>
</dbReference>
<keyword evidence="7" id="KW-0053">Apoptosis</keyword>
<dbReference type="SMART" id="SM00031">
    <property type="entry name" value="DED"/>
    <property type="match status" value="2"/>
</dbReference>
<dbReference type="CDD" id="cd00032">
    <property type="entry name" value="CASc"/>
    <property type="match status" value="1"/>
</dbReference>
<feature type="domain" description="Caspase family p20" evidence="19">
    <location>
        <begin position="240"/>
        <end position="365"/>
    </location>
</feature>
<reference evidence="20" key="2">
    <citation type="submission" date="2025-09" db="UniProtKB">
        <authorList>
            <consortium name="Ensembl"/>
        </authorList>
    </citation>
    <scope>IDENTIFICATION</scope>
</reference>
<accession>A0A3Q4GXI8</accession>
<dbReference type="FunFam" id="3.40.50.1460:FF:000008">
    <property type="entry name" value="caspase-8 isoform X1"/>
    <property type="match status" value="1"/>
</dbReference>
<dbReference type="InterPro" id="IPR029030">
    <property type="entry name" value="Caspase-like_dom_sf"/>
</dbReference>
<dbReference type="Gene3D" id="1.10.533.10">
    <property type="entry name" value="Death Domain, Fas"/>
    <property type="match status" value="2"/>
</dbReference>
<evidence type="ECO:0000256" key="11">
    <source>
        <dbReference type="ARBA" id="ARBA00023145"/>
    </source>
</evidence>
<dbReference type="PRINTS" id="PR00376">
    <property type="entry name" value="IL1BCENZYME"/>
</dbReference>
<name>A0A3Q4GXI8_NEOBR</name>
<dbReference type="PROSITE" id="PS50168">
    <property type="entry name" value="DED"/>
    <property type="match status" value="2"/>
</dbReference>
<evidence type="ECO:0000256" key="16">
    <source>
        <dbReference type="RuleBase" id="RU003971"/>
    </source>
</evidence>
<dbReference type="Pfam" id="PF00656">
    <property type="entry name" value="Peptidase_C14"/>
    <property type="match status" value="1"/>
</dbReference>
<keyword evidence="4" id="KW-0963">Cytoplasm</keyword>
<sequence length="493" mass="55826">IQEMEFQNFLLKVGKALSKDEVKALVFLCTDLLDQKPNKVETASELFSCLMKQDHLSPENPQLLTELLVTTEHHALIRDLCLAPRTTTSLISPYRYLLYSLSEEITDDDLREVKFLLNTMIPRRKLGEHITTLEVFLEMERIDLLSESNLNTLETIVKEVCPMLNAKINQFKKRRGKLFTKLLLLNVISVSFDFIFESICHSVYFVLKKLFLTSELRNLQQNEAQRGAAGLGTYPMTSEKRGICLIVNNDNFSNSSQLKKREGTAVDQKCLQSVFQWLGFKVESHHDCDTNEMLSVFKELGKRDHSRFDCVVCCVLSHGVEGSVYGVDGSTVKISDLTDLFNGLNCPSLVGKPKLFFIQACQGNSEQQAVFIESDSSAYSFHWTDAIKAKQGIPNSADFLLGMATVPFHVSFRERTNGTWFIQSLCQNLVQMVPREFDLMSILTKVNADVSKKSDQYGQRKQMPQPAFSLRKKVVFPVPNVPPPSIHKALSNS</sequence>
<keyword evidence="21" id="KW-1185">Reference proteome</keyword>
<dbReference type="InterPro" id="IPR015917">
    <property type="entry name" value="Pept_C14A"/>
</dbReference>
<evidence type="ECO:0000313" key="21">
    <source>
        <dbReference type="Proteomes" id="UP000261580"/>
    </source>
</evidence>
<dbReference type="Pfam" id="PF01335">
    <property type="entry name" value="DED"/>
    <property type="match status" value="2"/>
</dbReference>
<comment type="catalytic activity">
    <reaction evidence="13">
        <text>Strict requirement for Asp at position P1 and has a preferred cleavage sequence of (Leu/Asp/Val)-Glu-Thr-Asp-|-(Gly/Ser/Ala).</text>
        <dbReference type="EC" id="3.4.22.61"/>
    </reaction>
</comment>
<evidence type="ECO:0000259" key="17">
    <source>
        <dbReference type="PROSITE" id="PS50168"/>
    </source>
</evidence>
<reference evidence="20" key="1">
    <citation type="submission" date="2025-08" db="UniProtKB">
        <authorList>
            <consortium name="Ensembl"/>
        </authorList>
    </citation>
    <scope>IDENTIFICATION</scope>
</reference>
<feature type="domain" description="DED" evidence="17">
    <location>
        <begin position="5"/>
        <end position="82"/>
    </location>
</feature>
<dbReference type="InterPro" id="IPR016129">
    <property type="entry name" value="Caspase_his_AS"/>
</dbReference>
<dbReference type="PROSITE" id="PS50207">
    <property type="entry name" value="CASPASE_P10"/>
    <property type="match status" value="1"/>
</dbReference>
<dbReference type="STRING" id="32507.ENSNBRP00000013966"/>
<evidence type="ECO:0000259" key="18">
    <source>
        <dbReference type="PROSITE" id="PS50207"/>
    </source>
</evidence>
<dbReference type="GO" id="GO:0043065">
    <property type="term" value="P:positive regulation of apoptotic process"/>
    <property type="evidence" value="ECO:0007669"/>
    <property type="project" value="UniProtKB-ARBA"/>
</dbReference>
<evidence type="ECO:0000256" key="1">
    <source>
        <dbReference type="ARBA" id="ARBA00004123"/>
    </source>
</evidence>
<dbReference type="InterPro" id="IPR002138">
    <property type="entry name" value="Pept_C14_p10"/>
</dbReference>
<dbReference type="SUPFAM" id="SSF52129">
    <property type="entry name" value="Caspase-like"/>
    <property type="match status" value="1"/>
</dbReference>
<dbReference type="InterPro" id="IPR001309">
    <property type="entry name" value="Pept_C14_p20"/>
</dbReference>
<dbReference type="GO" id="GO:0006915">
    <property type="term" value="P:apoptotic process"/>
    <property type="evidence" value="ECO:0007669"/>
    <property type="project" value="UniProtKB-KW"/>
</dbReference>
<evidence type="ECO:0000256" key="3">
    <source>
        <dbReference type="ARBA" id="ARBA00010134"/>
    </source>
</evidence>
<proteinExistence type="inferred from homology"/>
<comment type="subcellular location">
    <subcellularLocation>
        <location evidence="2">Cytoplasm</location>
    </subcellularLocation>
    <subcellularLocation>
        <location evidence="1">Nucleus</location>
    </subcellularLocation>
</comment>
<evidence type="ECO:0000256" key="8">
    <source>
        <dbReference type="ARBA" id="ARBA00022737"/>
    </source>
</evidence>
<dbReference type="PROSITE" id="PS50208">
    <property type="entry name" value="CASPASE_P20"/>
    <property type="match status" value="1"/>
</dbReference>
<keyword evidence="6" id="KW-0645">Protease</keyword>
<dbReference type="GO" id="GO:0032991">
    <property type="term" value="C:protein-containing complex"/>
    <property type="evidence" value="ECO:0007669"/>
    <property type="project" value="UniProtKB-ARBA"/>
</dbReference>
<dbReference type="PANTHER" id="PTHR48169">
    <property type="entry name" value="DED DOMAIN-CONTAINING PROTEIN"/>
    <property type="match status" value="1"/>
</dbReference>
<dbReference type="SUPFAM" id="SSF47986">
    <property type="entry name" value="DEATH domain"/>
    <property type="match status" value="2"/>
</dbReference>
<dbReference type="InterPro" id="IPR011600">
    <property type="entry name" value="Pept_C14_caspase"/>
</dbReference>
<dbReference type="AlphaFoldDB" id="A0A3Q4GXI8"/>
<evidence type="ECO:0000256" key="15">
    <source>
        <dbReference type="ARBA" id="ARBA00068172"/>
    </source>
</evidence>
<keyword evidence="9" id="KW-0378">Hydrolase</keyword>
<comment type="similarity">
    <text evidence="3 16">Belongs to the peptidase C14A family.</text>
</comment>
<dbReference type="Gene3D" id="3.40.50.1460">
    <property type="match status" value="1"/>
</dbReference>
<keyword evidence="5" id="KW-0597">Phosphoprotein</keyword>
<evidence type="ECO:0000256" key="13">
    <source>
        <dbReference type="ARBA" id="ARBA00051626"/>
    </source>
</evidence>
<keyword evidence="10" id="KW-0788">Thiol protease</keyword>
<dbReference type="GO" id="GO:0005886">
    <property type="term" value="C:plasma membrane"/>
    <property type="evidence" value="ECO:0007669"/>
    <property type="project" value="UniProtKB-ARBA"/>
</dbReference>
<dbReference type="Ensembl" id="ENSNBRT00000014347.1">
    <property type="protein sequence ID" value="ENSNBRP00000013966.1"/>
    <property type="gene ID" value="ENSNBRG00000010757.1"/>
</dbReference>
<feature type="domain" description="DED" evidence="17">
    <location>
        <begin position="93"/>
        <end position="160"/>
    </location>
</feature>
<dbReference type="CDD" id="cd08334">
    <property type="entry name" value="DED_Caspase_8_10_r2"/>
    <property type="match status" value="1"/>
</dbReference>
<organism evidence="20 21">
    <name type="scientific">Neolamprologus brichardi</name>
    <name type="common">Fairy cichlid</name>
    <name type="synonym">Lamprologus brichardi</name>
    <dbReference type="NCBI Taxonomy" id="32507"/>
    <lineage>
        <taxon>Eukaryota</taxon>
        <taxon>Metazoa</taxon>
        <taxon>Chordata</taxon>
        <taxon>Craniata</taxon>
        <taxon>Vertebrata</taxon>
        <taxon>Euteleostomi</taxon>
        <taxon>Actinopterygii</taxon>
        <taxon>Neopterygii</taxon>
        <taxon>Teleostei</taxon>
        <taxon>Neoteleostei</taxon>
        <taxon>Acanthomorphata</taxon>
        <taxon>Ovalentaria</taxon>
        <taxon>Cichlomorphae</taxon>
        <taxon>Cichliformes</taxon>
        <taxon>Cichlidae</taxon>
        <taxon>African cichlids</taxon>
        <taxon>Pseudocrenilabrinae</taxon>
        <taxon>Lamprologini</taxon>
        <taxon>Neolamprologus</taxon>
    </lineage>
</organism>
<evidence type="ECO:0000256" key="5">
    <source>
        <dbReference type="ARBA" id="ARBA00022553"/>
    </source>
</evidence>
<evidence type="ECO:0000256" key="4">
    <source>
        <dbReference type="ARBA" id="ARBA00022490"/>
    </source>
</evidence>
<evidence type="ECO:0000256" key="14">
    <source>
        <dbReference type="ARBA" id="ARBA00066479"/>
    </source>
</evidence>
<evidence type="ECO:0000256" key="6">
    <source>
        <dbReference type="ARBA" id="ARBA00022670"/>
    </source>
</evidence>
<dbReference type="PANTHER" id="PTHR48169:SF7">
    <property type="entry name" value="CASPASE 10"/>
    <property type="match status" value="1"/>
</dbReference>
<evidence type="ECO:0000313" key="20">
    <source>
        <dbReference type="Ensembl" id="ENSNBRP00000013966.1"/>
    </source>
</evidence>
<evidence type="ECO:0000256" key="12">
    <source>
        <dbReference type="ARBA" id="ARBA00023242"/>
    </source>
</evidence>
<feature type="domain" description="Caspase family p10" evidence="18">
    <location>
        <begin position="389"/>
        <end position="476"/>
    </location>
</feature>
<dbReference type="EC" id="3.4.22.61" evidence="14"/>
<keyword evidence="8" id="KW-0677">Repeat</keyword>
<keyword evidence="12" id="KW-0539">Nucleus</keyword>